<dbReference type="Pfam" id="PF19300">
    <property type="entry name" value="BPD_transp_1_N"/>
    <property type="match status" value="1"/>
</dbReference>
<evidence type="ECO:0000256" key="2">
    <source>
        <dbReference type="ARBA" id="ARBA00022448"/>
    </source>
</evidence>
<evidence type="ECO:0000256" key="7">
    <source>
        <dbReference type="RuleBase" id="RU363032"/>
    </source>
</evidence>
<dbReference type="Gene3D" id="1.10.3720.10">
    <property type="entry name" value="MetI-like"/>
    <property type="match status" value="1"/>
</dbReference>
<dbReference type="CDD" id="cd06261">
    <property type="entry name" value="TM_PBP2"/>
    <property type="match status" value="1"/>
</dbReference>
<keyword evidence="6 7" id="KW-0472">Membrane</keyword>
<evidence type="ECO:0000256" key="4">
    <source>
        <dbReference type="ARBA" id="ARBA00022692"/>
    </source>
</evidence>
<dbReference type="GO" id="GO:0005886">
    <property type="term" value="C:plasma membrane"/>
    <property type="evidence" value="ECO:0007669"/>
    <property type="project" value="UniProtKB-SubCell"/>
</dbReference>
<evidence type="ECO:0000256" key="5">
    <source>
        <dbReference type="ARBA" id="ARBA00022989"/>
    </source>
</evidence>
<organism evidence="9 10">
    <name type="scientific">Actinomadura physcomitrii</name>
    <dbReference type="NCBI Taxonomy" id="2650748"/>
    <lineage>
        <taxon>Bacteria</taxon>
        <taxon>Bacillati</taxon>
        <taxon>Actinomycetota</taxon>
        <taxon>Actinomycetes</taxon>
        <taxon>Streptosporangiales</taxon>
        <taxon>Thermomonosporaceae</taxon>
        <taxon>Actinomadura</taxon>
    </lineage>
</organism>
<dbReference type="EMBL" id="WBMS02000031">
    <property type="protein sequence ID" value="MWA04817.1"/>
    <property type="molecule type" value="Genomic_DNA"/>
</dbReference>
<keyword evidence="4 7" id="KW-0812">Transmembrane</keyword>
<dbReference type="PANTHER" id="PTHR43163:SF6">
    <property type="entry name" value="DIPEPTIDE TRANSPORT SYSTEM PERMEASE PROTEIN DPPB-RELATED"/>
    <property type="match status" value="1"/>
</dbReference>
<sequence length="315" mass="33881">MVLGRLAHVVVVLLLVSVASMLLLELVPGDPAYAILGNSATPDAVAALHHRMGLDRPAWQRYLEWFGGVLHGDFGNSLRTGQPVLEAIGQKLPVTVELAVFALLIALVLSLPAGVYTGWRVGRPVDRLTSGLTSVIIASPVFLTALFLDYFLAVKTGAFPATGWRALDGGLAENLRYAFLPALTLAVTEIAVFTRLLRSDMITVLGEEYIANASAKGLPTRHLLLRHALKPASFSLFTLSGLSFGRLLGGAVIVELIFGVPGIGQLMIQSIQSKDYIMIQGLVLLIAFIYVVINAVIDIVYVYLDPRVRTEGVAI</sequence>
<dbReference type="PROSITE" id="PS50928">
    <property type="entry name" value="ABC_TM1"/>
    <property type="match status" value="1"/>
</dbReference>
<evidence type="ECO:0000256" key="6">
    <source>
        <dbReference type="ARBA" id="ARBA00023136"/>
    </source>
</evidence>
<gene>
    <name evidence="9" type="ORF">F8568_031500</name>
</gene>
<dbReference type="Pfam" id="PF00528">
    <property type="entry name" value="BPD_transp_1"/>
    <property type="match status" value="1"/>
</dbReference>
<feature type="transmembrane region" description="Helical" evidence="7">
    <location>
        <begin position="244"/>
        <end position="264"/>
    </location>
</feature>
<comment type="similarity">
    <text evidence="7">Belongs to the binding-protein-dependent transport system permease family.</text>
</comment>
<dbReference type="InterPro" id="IPR000515">
    <property type="entry name" value="MetI-like"/>
</dbReference>
<keyword evidence="5 7" id="KW-1133">Transmembrane helix</keyword>
<accession>A0A6I4MLG8</accession>
<dbReference type="InterPro" id="IPR035906">
    <property type="entry name" value="MetI-like_sf"/>
</dbReference>
<keyword evidence="3" id="KW-1003">Cell membrane</keyword>
<dbReference type="PANTHER" id="PTHR43163">
    <property type="entry name" value="DIPEPTIDE TRANSPORT SYSTEM PERMEASE PROTEIN DPPB-RELATED"/>
    <property type="match status" value="1"/>
</dbReference>
<keyword evidence="10" id="KW-1185">Reference proteome</keyword>
<feature type="transmembrane region" description="Helical" evidence="7">
    <location>
        <begin position="131"/>
        <end position="154"/>
    </location>
</feature>
<evidence type="ECO:0000259" key="8">
    <source>
        <dbReference type="PROSITE" id="PS50928"/>
    </source>
</evidence>
<comment type="subcellular location">
    <subcellularLocation>
        <location evidence="1 7">Cell membrane</location>
        <topology evidence="1 7">Multi-pass membrane protein</topology>
    </subcellularLocation>
</comment>
<dbReference type="SUPFAM" id="SSF161098">
    <property type="entry name" value="MetI-like"/>
    <property type="match status" value="1"/>
</dbReference>
<feature type="domain" description="ABC transmembrane type-1" evidence="8">
    <location>
        <begin position="92"/>
        <end position="301"/>
    </location>
</feature>
<dbReference type="GO" id="GO:0071916">
    <property type="term" value="F:dipeptide transmembrane transporter activity"/>
    <property type="evidence" value="ECO:0007669"/>
    <property type="project" value="TreeGrafter"/>
</dbReference>
<name>A0A6I4MLG8_9ACTN</name>
<evidence type="ECO:0000313" key="10">
    <source>
        <dbReference type="Proteomes" id="UP000462055"/>
    </source>
</evidence>
<feature type="transmembrane region" description="Helical" evidence="7">
    <location>
        <begin position="276"/>
        <end position="304"/>
    </location>
</feature>
<dbReference type="Proteomes" id="UP000462055">
    <property type="component" value="Unassembled WGS sequence"/>
</dbReference>
<proteinExistence type="inferred from homology"/>
<feature type="transmembrane region" description="Helical" evidence="7">
    <location>
        <begin position="98"/>
        <end position="119"/>
    </location>
</feature>
<dbReference type="AlphaFoldDB" id="A0A6I4MLG8"/>
<feature type="transmembrane region" description="Helical" evidence="7">
    <location>
        <begin position="6"/>
        <end position="27"/>
    </location>
</feature>
<feature type="transmembrane region" description="Helical" evidence="7">
    <location>
        <begin position="175"/>
        <end position="197"/>
    </location>
</feature>
<evidence type="ECO:0000256" key="1">
    <source>
        <dbReference type="ARBA" id="ARBA00004651"/>
    </source>
</evidence>
<evidence type="ECO:0000256" key="3">
    <source>
        <dbReference type="ARBA" id="ARBA00022475"/>
    </source>
</evidence>
<reference evidence="9" key="1">
    <citation type="submission" date="2019-12" db="EMBL/GenBank/DDBJ databases">
        <title>Actinomadura physcomitrii sp. nov., a novel actinomycete isolated from moss [Physcomitrium sphaericum (Ludw) Fuernr].</title>
        <authorList>
            <person name="Zhuang X."/>
        </authorList>
    </citation>
    <scope>NUCLEOTIDE SEQUENCE [LARGE SCALE GENOMIC DNA]</scope>
    <source>
        <strain evidence="9">LD22</strain>
    </source>
</reference>
<keyword evidence="2 7" id="KW-0813">Transport</keyword>
<dbReference type="RefSeq" id="WP_151597406.1">
    <property type="nucleotide sequence ID" value="NZ_WBMS02000031.1"/>
</dbReference>
<dbReference type="InterPro" id="IPR045621">
    <property type="entry name" value="BPD_transp_1_N"/>
</dbReference>
<evidence type="ECO:0000313" key="9">
    <source>
        <dbReference type="EMBL" id="MWA04817.1"/>
    </source>
</evidence>
<comment type="caution">
    <text evidence="9">The sequence shown here is derived from an EMBL/GenBank/DDBJ whole genome shotgun (WGS) entry which is preliminary data.</text>
</comment>
<protein>
    <submittedName>
        <fullName evidence="9">ABC transporter permease subunit</fullName>
    </submittedName>
</protein>